<feature type="region of interest" description="Disordered" evidence="1">
    <location>
        <begin position="1"/>
        <end position="21"/>
    </location>
</feature>
<keyword evidence="3" id="KW-1185">Reference proteome</keyword>
<comment type="caution">
    <text evidence="2">The sequence shown here is derived from an EMBL/GenBank/DDBJ whole genome shotgun (WGS) entry which is preliminary data.</text>
</comment>
<evidence type="ECO:0000256" key="1">
    <source>
        <dbReference type="SAM" id="MobiDB-lite"/>
    </source>
</evidence>
<feature type="compositionally biased region" description="Basic and acidic residues" evidence="1">
    <location>
        <begin position="10"/>
        <end position="21"/>
    </location>
</feature>
<name>A0ABS9BXG9_9BACT</name>
<evidence type="ECO:0000313" key="2">
    <source>
        <dbReference type="EMBL" id="MCF1752340.1"/>
    </source>
</evidence>
<organism evidence="2 3">
    <name type="scientific">Mariniradius sediminis</name>
    <dbReference type="NCBI Taxonomy" id="2909237"/>
    <lineage>
        <taxon>Bacteria</taxon>
        <taxon>Pseudomonadati</taxon>
        <taxon>Bacteroidota</taxon>
        <taxon>Cytophagia</taxon>
        <taxon>Cytophagales</taxon>
        <taxon>Cyclobacteriaceae</taxon>
        <taxon>Mariniradius</taxon>
    </lineage>
</organism>
<dbReference type="EMBL" id="JAKEVZ010000011">
    <property type="protein sequence ID" value="MCF1752340.1"/>
    <property type="molecule type" value="Genomic_DNA"/>
</dbReference>
<proteinExistence type="predicted"/>
<gene>
    <name evidence="2" type="ORF">L0U89_14850</name>
</gene>
<dbReference type="RefSeq" id="WP_234862236.1">
    <property type="nucleotide sequence ID" value="NZ_JAKEVZ010000011.1"/>
</dbReference>
<reference evidence="2 3" key="1">
    <citation type="submission" date="2022-01" db="EMBL/GenBank/DDBJ databases">
        <title>Mariniradius saccharolyticus sp. nov., isolated from sediment of a river.</title>
        <authorList>
            <person name="Liu H."/>
        </authorList>
    </citation>
    <scope>NUCLEOTIDE SEQUENCE [LARGE SCALE GENOMIC DNA]</scope>
    <source>
        <strain evidence="2 3">RY-2</strain>
    </source>
</reference>
<sequence>MKSPFQNFQEDGKGLSFDLEKQGNLERFTPFSKLSEKESIDQDQDVKIFDFIPKIDIPKTYSNLLDIFTYQFQYSPICFKEVATPGFPPSIRVKVDEIEINHERIKSLITRNRESLNKFKINPLDVVTDLKRYVDFNIIERRISEFNNKNLDRIEINKDEVINSIFVIAVLEFQKKIVSKKLNELKNSKEIDGIIGEKTLCSLGIIEFKNRSQKLNPLKSIIDTIKKREIQIQIGTKKCDHTNWNEFTFNTYFLGLSFNLPVHYTLVKQLRLAEDYLINLDRFKNKTISQISDELGICHKDNQDHKGGRRRIGSNSMHNYGLALDVNYHGNPWIIGQEPRLPVNPKPGEKNFLEKKKLYDEAYERLLKHIQTSRRLLSLLKKCSAKVGKNINFYGATSIADLLRKSAIKNNGNTNLIFDQIYLLNDLFKIYLKEIETKEQTFWRGHSSFKSGNRNPLNGFLNLDKDLVYSLRSVANLCWGAIDFGKDNGDIMHFDARTIFPYGKLTVHIPNETHPNFINTENQKEFELEIKNGQNNLNIKYLSGTSFIVPIKLGKNLPFKTGVFLPTNYKRTPFVDLVIYLHGHMDKYSPEKFKKEGIEFYWENYSKIKEFFEHSRGNAILLAPTLGLVSSKEFGDLGKPYGLDTYVSSCVDQLRQRNLIPIHSFPFRIILAAHSGGGKPLGEILNQENKLLKNVSEVWGFDCLYGDSKNGRWVNNYAKWLSSKTELNLKRYFFHFSATPTPTRAGINLENRFPDNVVNIYLKNTNHRTVIETAWKNYINKYPLFEPLKKFAAWNPKKVKEYFEVSIDFYDSNGADSREFQENETNDSGFENSDQDDLGFIHQFEENPFSENFTSNELENEFNHQKAIGLNRKYSQNLGWGAYQEQINEILLPYSGMEKVSLGEEAFVKALARWKGENGLQPDGVLGPKTWGILKQILRLPKDPLISTPSPINPNHRFDKNPFEFNKWYADKVIQAMDQGIVGSNFNSKRQLEEISKGNRIFNINPQESLIQILPIIEHIATNAWKQNFHEIVIGSFIRNIGNNGKCTGHCLGRSIDINYRQGGFNTPGALEMVINILDYLMTLPSSYRKGIYLGLPFQGRFFGKQDLPKFKSTSSSNLIDSRLKELIPQLGGVFPDNDDHLHIQVLWDTNNRK</sequence>
<evidence type="ECO:0000313" key="3">
    <source>
        <dbReference type="Proteomes" id="UP001201449"/>
    </source>
</evidence>
<accession>A0ABS9BXG9</accession>
<protein>
    <submittedName>
        <fullName evidence="2">M15 family metallopeptidase</fullName>
    </submittedName>
</protein>
<dbReference type="Proteomes" id="UP001201449">
    <property type="component" value="Unassembled WGS sequence"/>
</dbReference>